<evidence type="ECO:0000313" key="1">
    <source>
        <dbReference type="EMBL" id="SHO45013.1"/>
    </source>
</evidence>
<keyword evidence="2" id="KW-1185">Reference proteome</keyword>
<dbReference type="EMBL" id="FRFD01000003">
    <property type="protein sequence ID" value="SHO45013.1"/>
    <property type="molecule type" value="Genomic_DNA"/>
</dbReference>
<reference evidence="1 2" key="1">
    <citation type="submission" date="2016-12" db="EMBL/GenBank/DDBJ databases">
        <authorList>
            <person name="Song W.-J."/>
            <person name="Kurnit D.M."/>
        </authorList>
    </citation>
    <scope>NUCLEOTIDE SEQUENCE [LARGE SCALE GENOMIC DNA]</scope>
    <source>
        <strain evidence="1 2">DSM 12503</strain>
    </source>
</reference>
<dbReference type="Proteomes" id="UP000184612">
    <property type="component" value="Unassembled WGS sequence"/>
</dbReference>
<gene>
    <name evidence="1" type="ORF">SAMN02745217_00798</name>
</gene>
<dbReference type="STRING" id="1121345.SAMN02745217_00798"/>
<evidence type="ECO:0000313" key="2">
    <source>
        <dbReference type="Proteomes" id="UP000184612"/>
    </source>
</evidence>
<dbReference type="AlphaFoldDB" id="A0A1M7Y0A6"/>
<organism evidence="1 2">
    <name type="scientific">Anaerocolumna xylanovorans DSM 12503</name>
    <dbReference type="NCBI Taxonomy" id="1121345"/>
    <lineage>
        <taxon>Bacteria</taxon>
        <taxon>Bacillati</taxon>
        <taxon>Bacillota</taxon>
        <taxon>Clostridia</taxon>
        <taxon>Lachnospirales</taxon>
        <taxon>Lachnospiraceae</taxon>
        <taxon>Anaerocolumna</taxon>
    </lineage>
</organism>
<proteinExistence type="predicted"/>
<protein>
    <submittedName>
        <fullName evidence="1">Uncharacterized protein</fullName>
    </submittedName>
</protein>
<accession>A0A1M7Y0A6</accession>
<sequence length="107" mass="12263">MIYMNFTNNHGESDSFKDEVDLIKEVIFQLCIGEIPFTSSTKPITLDYQNREVILLSKGETVGSIPFEIIYFDIKRKQLEVKDYAEAILKIIEEEIGKLAFGDVVIL</sequence>
<name>A0A1M7Y0A6_9FIRM</name>